<dbReference type="AlphaFoldDB" id="A0AA92H8K5"/>
<dbReference type="GO" id="GO:0008186">
    <property type="term" value="F:ATP-dependent activity, acting on RNA"/>
    <property type="evidence" value="ECO:0007669"/>
    <property type="project" value="UniProtKB-UniRule"/>
</dbReference>
<dbReference type="FunFam" id="2.40.50.140:FF:000010">
    <property type="entry name" value="Transcription termination factor Rho"/>
    <property type="match status" value="1"/>
</dbReference>
<feature type="binding site" evidence="9">
    <location>
        <begin position="172"/>
        <end position="177"/>
    </location>
    <ligand>
        <name>ATP</name>
        <dbReference type="ChEBI" id="CHEBI:30616"/>
    </ligand>
</feature>
<evidence type="ECO:0000313" key="13">
    <source>
        <dbReference type="EMBL" id="PVE53056.1"/>
    </source>
</evidence>
<evidence type="ECO:0000259" key="12">
    <source>
        <dbReference type="PROSITE" id="PS51856"/>
    </source>
</evidence>
<dbReference type="InterPro" id="IPR036269">
    <property type="entry name" value="Rho_N_sf"/>
</dbReference>
<dbReference type="Pfam" id="PF00006">
    <property type="entry name" value="ATP-synt_ab"/>
    <property type="match status" value="1"/>
</dbReference>
<dbReference type="NCBIfam" id="NF006886">
    <property type="entry name" value="PRK09376.1"/>
    <property type="match status" value="1"/>
</dbReference>
<sequence>MAEMKLQELKSKSPTDLLTFAESLEVENASTMRKQELMFAILKMLASQDVEIIGEGVVEVLQDGFGFLRSANANYLPGPDDIYISPSQIRRFSLKTGDTVEGPIRGPKEGERYFALLKVNTINFDDPEKIRHKVHFDNLTPLYPNERFKMELDVPTSKDLSARVIDLVAPLGKGQRGLIVAPPRTGKTVLLQNIAHSITANHPECYLIVLLIDERPEEVTDMQRSVKGEVVSSTFDEPAVRHVQVAEMVIEKAKRLVEHGRDVVILLDSITRLGRAYNTVVPSSGKVLTGGVDANALQRPKRFFGAARNIEEGGSLTIIATALIDTGSRMDEVIFEEFKGTGNSEIVLDRKVADKRIFPAMDILKSGTRKEDLLVPRQDLQKIFVLRRILAPMGTTDAIEFLIDKLKQTKTNGDFFESMNT</sequence>
<dbReference type="GO" id="GO:0003723">
    <property type="term" value="F:RNA binding"/>
    <property type="evidence" value="ECO:0007669"/>
    <property type="project" value="UniProtKB-UniRule"/>
</dbReference>
<dbReference type="NCBIfam" id="TIGR00767">
    <property type="entry name" value="rho"/>
    <property type="match status" value="1"/>
</dbReference>
<dbReference type="InterPro" id="IPR000194">
    <property type="entry name" value="ATPase_F1/V1/A1_a/bsu_nucl-bd"/>
</dbReference>
<keyword evidence="5 9" id="KW-0067">ATP-binding</keyword>
<dbReference type="GeneID" id="301042413"/>
<dbReference type="SMART" id="SM00357">
    <property type="entry name" value="CSP"/>
    <property type="match status" value="1"/>
</dbReference>
<dbReference type="InterPro" id="IPR027417">
    <property type="entry name" value="P-loop_NTPase"/>
</dbReference>
<comment type="caution">
    <text evidence="9">Lacks conserved residue(s) required for the propagation of feature annotation.</text>
</comment>
<evidence type="ECO:0000256" key="5">
    <source>
        <dbReference type="ARBA" id="ARBA00022840"/>
    </source>
</evidence>
<protein>
    <recommendedName>
        <fullName evidence="9 10">Transcription termination factor Rho</fullName>
        <ecNumber evidence="9 10">3.6.4.-</ecNumber>
    </recommendedName>
    <alternativeName>
        <fullName evidence="9">ATP-dependent helicase Rho</fullName>
    </alternativeName>
</protein>
<dbReference type="SUPFAM" id="SSF50249">
    <property type="entry name" value="Nucleic acid-binding proteins"/>
    <property type="match status" value="1"/>
</dbReference>
<accession>A0AA92H8K5</accession>
<dbReference type="FunFam" id="3.40.50.300:FF:000072">
    <property type="entry name" value="Transcription termination factor Rho"/>
    <property type="match status" value="1"/>
</dbReference>
<evidence type="ECO:0000313" key="14">
    <source>
        <dbReference type="Proteomes" id="UP000244335"/>
    </source>
</evidence>
<evidence type="ECO:0000256" key="6">
    <source>
        <dbReference type="ARBA" id="ARBA00022884"/>
    </source>
</evidence>
<dbReference type="InterPro" id="IPR003593">
    <property type="entry name" value="AAA+_ATPase"/>
</dbReference>
<dbReference type="Pfam" id="PF07498">
    <property type="entry name" value="Rho_N"/>
    <property type="match status" value="1"/>
</dbReference>
<dbReference type="Gene3D" id="1.10.720.10">
    <property type="match status" value="1"/>
</dbReference>
<dbReference type="SUPFAM" id="SSF68912">
    <property type="entry name" value="Rho N-terminal domain-like"/>
    <property type="match status" value="1"/>
</dbReference>
<dbReference type="Gene3D" id="3.40.50.300">
    <property type="entry name" value="P-loop containing nucleotide triphosphate hydrolases"/>
    <property type="match status" value="1"/>
</dbReference>
<comment type="subunit">
    <text evidence="9">Homohexamer. The homohexamer assembles into an open ring structure.</text>
</comment>
<dbReference type="SMART" id="SM00959">
    <property type="entry name" value="Rho_N"/>
    <property type="match status" value="1"/>
</dbReference>
<dbReference type="InterPro" id="IPR011112">
    <property type="entry name" value="Rho-like_N"/>
</dbReference>
<reference evidence="13 14" key="1">
    <citation type="submission" date="2018-04" db="EMBL/GenBank/DDBJ databases">
        <authorList>
            <person name="Hagen T."/>
        </authorList>
    </citation>
    <scope>NUCLEOTIDE SEQUENCE [LARGE SCALE GENOMIC DNA]</scope>
    <source>
        <strain evidence="13 14">TPD7009</strain>
    </source>
</reference>
<dbReference type="InterPro" id="IPR011129">
    <property type="entry name" value="CSD"/>
</dbReference>
<dbReference type="GO" id="GO:0006353">
    <property type="term" value="P:DNA-templated transcription termination"/>
    <property type="evidence" value="ECO:0007669"/>
    <property type="project" value="UniProtKB-UniRule"/>
</dbReference>
<name>A0AA92H8K5_RHIRH</name>
<gene>
    <name evidence="9 13" type="primary">rho</name>
    <name evidence="13" type="ORF">DC430_14015</name>
</gene>
<dbReference type="Pfam" id="PF07497">
    <property type="entry name" value="Rho_RNA_bind"/>
    <property type="match status" value="1"/>
</dbReference>
<dbReference type="SMART" id="SM00382">
    <property type="entry name" value="AAA"/>
    <property type="match status" value="1"/>
</dbReference>
<feature type="binding site" evidence="9">
    <location>
        <begin position="184"/>
        <end position="189"/>
    </location>
    <ligand>
        <name>ATP</name>
        <dbReference type="ChEBI" id="CHEBI:30616"/>
    </ligand>
</feature>
<dbReference type="Gene3D" id="2.40.50.140">
    <property type="entry name" value="Nucleic acid-binding proteins"/>
    <property type="match status" value="1"/>
</dbReference>
<dbReference type="SUPFAM" id="SSF52540">
    <property type="entry name" value="P-loop containing nucleoside triphosphate hydrolases"/>
    <property type="match status" value="1"/>
</dbReference>
<dbReference type="GO" id="GO:0005829">
    <property type="term" value="C:cytosol"/>
    <property type="evidence" value="ECO:0007669"/>
    <property type="project" value="UniProtKB-ARBA"/>
</dbReference>
<proteinExistence type="inferred from homology"/>
<dbReference type="EC" id="3.6.4.-" evidence="9 10"/>
<evidence type="ECO:0000256" key="8">
    <source>
        <dbReference type="ARBA" id="ARBA00023163"/>
    </source>
</evidence>
<dbReference type="InterPro" id="IPR011113">
    <property type="entry name" value="Rho_RNA-bd"/>
</dbReference>
<organism evidence="13 14">
    <name type="scientific">Rhizobium rhizogenes</name>
    <name type="common">Agrobacterium rhizogenes</name>
    <dbReference type="NCBI Taxonomy" id="359"/>
    <lineage>
        <taxon>Bacteria</taxon>
        <taxon>Pseudomonadati</taxon>
        <taxon>Pseudomonadota</taxon>
        <taxon>Alphaproteobacteria</taxon>
        <taxon>Hyphomicrobiales</taxon>
        <taxon>Rhizobiaceae</taxon>
        <taxon>Rhizobium/Agrobacterium group</taxon>
        <taxon>Rhizobium</taxon>
    </lineage>
</organism>
<keyword evidence="3 9" id="KW-0378">Hydrolase</keyword>
<dbReference type="GO" id="GO:0016787">
    <property type="term" value="F:hydrolase activity"/>
    <property type="evidence" value="ECO:0007669"/>
    <property type="project" value="UniProtKB-KW"/>
</dbReference>
<keyword evidence="6 9" id="KW-0694">RNA-binding</keyword>
<evidence type="ECO:0000256" key="9">
    <source>
        <dbReference type="HAMAP-Rule" id="MF_01884"/>
    </source>
</evidence>
<evidence type="ECO:0000256" key="10">
    <source>
        <dbReference type="NCBIfam" id="TIGR00767"/>
    </source>
</evidence>
<dbReference type="CDD" id="cd04459">
    <property type="entry name" value="Rho_CSD"/>
    <property type="match status" value="1"/>
</dbReference>
<dbReference type="InterPro" id="IPR041703">
    <property type="entry name" value="Rho_factor_ATP-bd"/>
</dbReference>
<evidence type="ECO:0000256" key="1">
    <source>
        <dbReference type="ARBA" id="ARBA00022472"/>
    </source>
</evidence>
<feature type="binding site" evidence="9">
    <location>
        <position position="215"/>
    </location>
    <ligand>
        <name>ATP</name>
        <dbReference type="ChEBI" id="CHEBI:30616"/>
    </ligand>
</feature>
<dbReference type="CDD" id="cd01128">
    <property type="entry name" value="rho_factor_C"/>
    <property type="match status" value="1"/>
</dbReference>
<evidence type="ECO:0000256" key="7">
    <source>
        <dbReference type="ARBA" id="ARBA00023015"/>
    </source>
</evidence>
<dbReference type="InterPro" id="IPR004665">
    <property type="entry name" value="Term_rho"/>
</dbReference>
<comment type="similarity">
    <text evidence="9 11">Belongs to the Rho family.</text>
</comment>
<dbReference type="HAMAP" id="MF_01884">
    <property type="entry name" value="Rho"/>
    <property type="match status" value="1"/>
</dbReference>
<feature type="domain" description="Rho RNA-BD" evidence="12">
    <location>
        <begin position="51"/>
        <end position="126"/>
    </location>
</feature>
<dbReference type="Proteomes" id="UP000244335">
    <property type="component" value="Unassembled WGS sequence"/>
</dbReference>
<keyword evidence="7 9" id="KW-0805">Transcription regulation</keyword>
<dbReference type="EMBL" id="QDFR01000004">
    <property type="protein sequence ID" value="PVE53056.1"/>
    <property type="molecule type" value="Genomic_DNA"/>
</dbReference>
<keyword evidence="8 9" id="KW-0804">Transcription</keyword>
<dbReference type="PROSITE" id="PS51856">
    <property type="entry name" value="RHO_RNA_BD"/>
    <property type="match status" value="1"/>
</dbReference>
<comment type="caution">
    <text evidence="13">The sequence shown here is derived from an EMBL/GenBank/DDBJ whole genome shotgun (WGS) entry which is preliminary data.</text>
</comment>
<evidence type="ECO:0000256" key="2">
    <source>
        <dbReference type="ARBA" id="ARBA00022741"/>
    </source>
</evidence>
<comment type="function">
    <text evidence="9">Facilitates transcription termination by a mechanism that involves Rho binding to the nascent RNA, activation of Rho's RNA-dependent ATPase activity, and release of the mRNA from the DNA template.</text>
</comment>
<evidence type="ECO:0000256" key="11">
    <source>
        <dbReference type="PROSITE-ProRule" id="PRU01203"/>
    </source>
</evidence>
<dbReference type="InterPro" id="IPR012340">
    <property type="entry name" value="NA-bd_OB-fold"/>
</dbReference>
<dbReference type="PANTHER" id="PTHR46425">
    <property type="entry name" value="TRANSCRIPTION TERMINATION FACTOR RHO"/>
    <property type="match status" value="1"/>
</dbReference>
<evidence type="ECO:0000256" key="4">
    <source>
        <dbReference type="ARBA" id="ARBA00022806"/>
    </source>
</evidence>
<dbReference type="RefSeq" id="WP_111848702.1">
    <property type="nucleotide sequence ID" value="NZ_QDFR01000004.1"/>
</dbReference>
<keyword evidence="2 9" id="KW-0547">Nucleotide-binding</keyword>
<dbReference type="GO" id="GO:0004386">
    <property type="term" value="F:helicase activity"/>
    <property type="evidence" value="ECO:0007669"/>
    <property type="project" value="UniProtKB-UniRule"/>
</dbReference>
<evidence type="ECO:0000256" key="3">
    <source>
        <dbReference type="ARBA" id="ARBA00022801"/>
    </source>
</evidence>
<keyword evidence="4 9" id="KW-0347">Helicase</keyword>
<keyword evidence="1 9" id="KW-0806">Transcription termination</keyword>
<dbReference type="GO" id="GO:0005524">
    <property type="term" value="F:ATP binding"/>
    <property type="evidence" value="ECO:0007669"/>
    <property type="project" value="UniProtKB-UniRule"/>
</dbReference>
<dbReference type="PANTHER" id="PTHR46425:SF1">
    <property type="entry name" value="TRANSCRIPTION TERMINATION FACTOR RHO"/>
    <property type="match status" value="1"/>
</dbReference>